<comment type="similarity">
    <text evidence="1">Belongs to the protein kinase superfamily. ADCK protein kinase family.</text>
</comment>
<protein>
    <submittedName>
        <fullName evidence="4">ABC transporter</fullName>
    </submittedName>
</protein>
<dbReference type="PANTHER" id="PTHR10566">
    <property type="entry name" value="CHAPERONE-ACTIVITY OF BC1 COMPLEX CABC1 -RELATED"/>
    <property type="match status" value="1"/>
</dbReference>
<dbReference type="GO" id="GO:0004672">
    <property type="term" value="F:protein kinase activity"/>
    <property type="evidence" value="ECO:0007669"/>
    <property type="project" value="InterPro"/>
</dbReference>
<dbReference type="GO" id="GO:0005524">
    <property type="term" value="F:ATP binding"/>
    <property type="evidence" value="ECO:0007669"/>
    <property type="project" value="InterPro"/>
</dbReference>
<evidence type="ECO:0000256" key="1">
    <source>
        <dbReference type="ARBA" id="ARBA00009670"/>
    </source>
</evidence>
<dbReference type="SUPFAM" id="SSF56112">
    <property type="entry name" value="Protein kinase-like (PK-like)"/>
    <property type="match status" value="1"/>
</dbReference>
<feature type="domain" description="Protein kinase" evidence="3">
    <location>
        <begin position="131"/>
        <end position="499"/>
    </location>
</feature>
<feature type="transmembrane region" description="Helical" evidence="2">
    <location>
        <begin position="509"/>
        <end position="528"/>
    </location>
</feature>
<keyword evidence="2" id="KW-0812">Transmembrane</keyword>
<dbReference type="KEGG" id="dtp:JZK55_14490"/>
<proteinExistence type="inferred from homology"/>
<sequence length="565" mass="64969">MNITRLTRTYRSARRLQQIINVFLRYGFGQIIDQVHLGRYIPFKKRLKSFGIWPTLKGPSVPERLRMAFAELGPTFIKLAQILSSRPDLITTQFADEFKKLQDEVPPFSAVEAKRIIQEDIKLPVDRIFRYFDDVPIAAASIAQVHRAELIDGSQVVAKIQRPNIRDQIESDINILTTIARLLDKYVPESRFFNPIGIVEEFSKTVRKEMDFVEEARNCCRFRKNFEHNLDVYIPKIYAEFVTERVIVMEMVEGVRIDNITAIEEMGLDRKEIAKIGVDAYFKQILEDGFFHADPHPGNILVMPTGMIAFLDFGIVGRVSDELKETMADTFLALIHRDFDRLIDQYIELGIVPEHVDIDAFRKDFKADLRDLLEPLYGLTLQEINFAQYLDTITHLAIKHNLKIPSDLLLINKAMLILENIGLQLDPDFDFIAAAEPYATRIIRKRISPTRLYDRARKNILEIGDFAFLFPRQIKQLIKKVLKDDIQVKMFHVNLPEFIKDMDRSSNRIAFAMIVSAMIVSSAIMHATGVRPTIFGISILGLSAFVLAFLLGIWLIISIIRSGRL</sequence>
<dbReference type="CDD" id="cd05121">
    <property type="entry name" value="ABC1_ADCK3-like"/>
    <property type="match status" value="1"/>
</dbReference>
<accession>A0A7G1H468</accession>
<dbReference type="RefSeq" id="WP_203471720.1">
    <property type="nucleotide sequence ID" value="NZ_AP022873.1"/>
</dbReference>
<reference evidence="4 5" key="1">
    <citation type="submission" date="2020-03" db="EMBL/GenBank/DDBJ databases">
        <title>Complete genome sequences of two sulfur-disproportionating bacterial strains T55J and Mzg5.</title>
        <authorList>
            <person name="Umezawa K."/>
            <person name="Kojima H."/>
            <person name="Kato Y."/>
            <person name="Fukui M."/>
        </authorList>
    </citation>
    <scope>NUCLEOTIDE SEQUENCE [LARGE SCALE GENOMIC DNA]</scope>
    <source>
        <strain evidence="4 5">T55J</strain>
    </source>
</reference>
<evidence type="ECO:0000259" key="3">
    <source>
        <dbReference type="PROSITE" id="PS50011"/>
    </source>
</evidence>
<keyword evidence="2" id="KW-1133">Transmembrane helix</keyword>
<dbReference type="InterPro" id="IPR004147">
    <property type="entry name" value="ABC1_dom"/>
</dbReference>
<name>A0A7G1H468_9BACT</name>
<evidence type="ECO:0000313" key="4">
    <source>
        <dbReference type="EMBL" id="BCB96527.1"/>
    </source>
</evidence>
<dbReference type="Proteomes" id="UP000516360">
    <property type="component" value="Chromosome"/>
</dbReference>
<dbReference type="EMBL" id="AP022873">
    <property type="protein sequence ID" value="BCB96527.1"/>
    <property type="molecule type" value="Genomic_DNA"/>
</dbReference>
<dbReference type="Pfam" id="PF03109">
    <property type="entry name" value="ABC1"/>
    <property type="match status" value="1"/>
</dbReference>
<dbReference type="InterPro" id="IPR011009">
    <property type="entry name" value="Kinase-like_dom_sf"/>
</dbReference>
<dbReference type="InterPro" id="IPR000719">
    <property type="entry name" value="Prot_kinase_dom"/>
</dbReference>
<evidence type="ECO:0000313" key="5">
    <source>
        <dbReference type="Proteomes" id="UP000516360"/>
    </source>
</evidence>
<dbReference type="PROSITE" id="PS50011">
    <property type="entry name" value="PROTEIN_KINASE_DOM"/>
    <property type="match status" value="1"/>
</dbReference>
<gene>
    <name evidence="4" type="ORF">JZK55_14490</name>
</gene>
<dbReference type="Gene3D" id="1.10.510.10">
    <property type="entry name" value="Transferase(Phosphotransferase) domain 1"/>
    <property type="match status" value="1"/>
</dbReference>
<dbReference type="AlphaFoldDB" id="A0A7G1H468"/>
<evidence type="ECO:0000256" key="2">
    <source>
        <dbReference type="SAM" id="Phobius"/>
    </source>
</evidence>
<dbReference type="PANTHER" id="PTHR10566:SF113">
    <property type="entry name" value="PROTEIN ACTIVITY OF BC1 COMPLEX KINASE 7, CHLOROPLASTIC"/>
    <property type="match status" value="1"/>
</dbReference>
<keyword evidence="5" id="KW-1185">Reference proteome</keyword>
<organism evidence="4 5">
    <name type="scientific">Dissulfurispira thermophila</name>
    <dbReference type="NCBI Taxonomy" id="2715679"/>
    <lineage>
        <taxon>Bacteria</taxon>
        <taxon>Pseudomonadati</taxon>
        <taxon>Nitrospirota</taxon>
        <taxon>Thermodesulfovibrionia</taxon>
        <taxon>Thermodesulfovibrionales</taxon>
        <taxon>Dissulfurispiraceae</taxon>
        <taxon>Dissulfurispira</taxon>
    </lineage>
</organism>
<keyword evidence="2" id="KW-0472">Membrane</keyword>
<feature type="transmembrane region" description="Helical" evidence="2">
    <location>
        <begin position="534"/>
        <end position="557"/>
    </location>
</feature>
<dbReference type="InterPro" id="IPR050154">
    <property type="entry name" value="UbiB_kinase"/>
</dbReference>